<dbReference type="PANTHER" id="PTHR12243:SF60">
    <property type="entry name" value="SI:CH211-15D5.12-RELATED"/>
    <property type="match status" value="1"/>
</dbReference>
<name>A0ABM0K3L4_APLCA</name>
<dbReference type="Pfam" id="PF10545">
    <property type="entry name" value="MADF_DNA_bdg"/>
    <property type="match status" value="1"/>
</dbReference>
<evidence type="ECO:0000313" key="5">
    <source>
        <dbReference type="RefSeq" id="XP_005107965.1"/>
    </source>
</evidence>
<keyword evidence="4" id="KW-1185">Reference proteome</keyword>
<dbReference type="GeneID" id="101852207"/>
<protein>
    <submittedName>
        <fullName evidence="5">Uncharacterized protein LOC101852207</fullName>
    </submittedName>
</protein>
<dbReference type="Proteomes" id="UP000694888">
    <property type="component" value="Unplaced"/>
</dbReference>
<reference evidence="5" key="1">
    <citation type="submission" date="2025-08" db="UniProtKB">
        <authorList>
            <consortium name="RefSeq"/>
        </authorList>
    </citation>
    <scope>IDENTIFICATION</scope>
</reference>
<dbReference type="PROSITE" id="PS51031">
    <property type="entry name" value="BESS"/>
    <property type="match status" value="1"/>
</dbReference>
<dbReference type="SMART" id="SM00595">
    <property type="entry name" value="MADF"/>
    <property type="match status" value="1"/>
</dbReference>
<evidence type="ECO:0000313" key="4">
    <source>
        <dbReference type="Proteomes" id="UP000694888"/>
    </source>
</evidence>
<feature type="domain" description="BESS" evidence="3">
    <location>
        <begin position="203"/>
        <end position="242"/>
    </location>
</feature>
<dbReference type="InterPro" id="IPR004210">
    <property type="entry name" value="BESS_motif"/>
</dbReference>
<proteinExistence type="predicted"/>
<feature type="domain" description="MADF" evidence="2">
    <location>
        <begin position="12"/>
        <end position="102"/>
    </location>
</feature>
<evidence type="ECO:0000256" key="1">
    <source>
        <dbReference type="PROSITE-ProRule" id="PRU00371"/>
    </source>
</evidence>
<evidence type="ECO:0000259" key="2">
    <source>
        <dbReference type="PROSITE" id="PS51029"/>
    </source>
</evidence>
<dbReference type="InterPro" id="IPR039353">
    <property type="entry name" value="TF_Adf1"/>
</dbReference>
<dbReference type="RefSeq" id="XP_005107965.1">
    <property type="nucleotide sequence ID" value="XM_005107908.3"/>
</dbReference>
<evidence type="ECO:0000259" key="3">
    <source>
        <dbReference type="PROSITE" id="PS51031"/>
    </source>
</evidence>
<organism evidence="4 5">
    <name type="scientific">Aplysia californica</name>
    <name type="common">California sea hare</name>
    <dbReference type="NCBI Taxonomy" id="6500"/>
    <lineage>
        <taxon>Eukaryota</taxon>
        <taxon>Metazoa</taxon>
        <taxon>Spiralia</taxon>
        <taxon>Lophotrochozoa</taxon>
        <taxon>Mollusca</taxon>
        <taxon>Gastropoda</taxon>
        <taxon>Heterobranchia</taxon>
        <taxon>Euthyneura</taxon>
        <taxon>Tectipleura</taxon>
        <taxon>Aplysiida</taxon>
        <taxon>Aplysioidea</taxon>
        <taxon>Aplysiidae</taxon>
        <taxon>Aplysia</taxon>
    </lineage>
</organism>
<comment type="subcellular location">
    <subcellularLocation>
        <location evidence="1">Nucleus</location>
    </subcellularLocation>
</comment>
<dbReference type="PROSITE" id="PS51029">
    <property type="entry name" value="MADF"/>
    <property type="match status" value="1"/>
</dbReference>
<keyword evidence="1" id="KW-0539">Nucleus</keyword>
<sequence length="247" mass="28167">MPGRGQKDLFERLIREVKVRECLYNIRHPGYKDRHNTEGQWSAVASAVGMTVMEVKRLWGTLRSSYTRSVKGSLTAASGSSAQKKTPWYLEDEMTFLRPHLQLCMPGGNMMASNASFSSSSSHSHSSSFGQEPRDLDINQIKMEDITGELMGRRELEEGEILPEDLAAGAYMITPQFPEKRPRLECGSEMGDSVLKDGFFRKDDPETEFFMGIMPRYKELNKKNRRKFEVQALHLLYSILDEQEDKG</sequence>
<gene>
    <name evidence="5" type="primary">LOC101852207</name>
</gene>
<accession>A0ABM0K3L4</accession>
<dbReference type="PANTHER" id="PTHR12243">
    <property type="entry name" value="MADF DOMAIN TRANSCRIPTION FACTOR"/>
    <property type="match status" value="1"/>
</dbReference>
<dbReference type="InterPro" id="IPR006578">
    <property type="entry name" value="MADF-dom"/>
</dbReference>